<organism evidence="6 7">
    <name type="scientific">Kingella pumchi</name>
    <dbReference type="NCBI Taxonomy" id="2779506"/>
    <lineage>
        <taxon>Bacteria</taxon>
        <taxon>Pseudomonadati</taxon>
        <taxon>Pseudomonadota</taxon>
        <taxon>Betaproteobacteria</taxon>
        <taxon>Neisseriales</taxon>
        <taxon>Neisseriaceae</taxon>
        <taxon>Kingella</taxon>
    </lineage>
</organism>
<keyword evidence="2" id="KW-0680">Restriction system</keyword>
<dbReference type="Pfam" id="PF01420">
    <property type="entry name" value="Methylase_S"/>
    <property type="match status" value="2"/>
</dbReference>
<comment type="caution">
    <text evidence="6">The sequence shown here is derived from an EMBL/GenBank/DDBJ whole genome shotgun (WGS) entry which is preliminary data.</text>
</comment>
<keyword evidence="3" id="KW-0238">DNA-binding</keyword>
<name>A0ABS9NN06_9NEIS</name>
<proteinExistence type="inferred from homology"/>
<dbReference type="PANTHER" id="PTHR30408:SF13">
    <property type="entry name" value="TYPE I RESTRICTION ENZYME HINDI SPECIFICITY SUBUNIT"/>
    <property type="match status" value="1"/>
</dbReference>
<dbReference type="GO" id="GO:0016787">
    <property type="term" value="F:hydrolase activity"/>
    <property type="evidence" value="ECO:0007669"/>
    <property type="project" value="UniProtKB-KW"/>
</dbReference>
<keyword evidence="6" id="KW-0255">Endonuclease</keyword>
<evidence type="ECO:0000256" key="1">
    <source>
        <dbReference type="ARBA" id="ARBA00010923"/>
    </source>
</evidence>
<evidence type="ECO:0000256" key="4">
    <source>
        <dbReference type="SAM" id="Coils"/>
    </source>
</evidence>
<dbReference type="InterPro" id="IPR044946">
    <property type="entry name" value="Restrct_endonuc_typeI_TRD_sf"/>
</dbReference>
<reference evidence="6 7" key="1">
    <citation type="submission" date="2022-02" db="EMBL/GenBank/DDBJ databases">
        <title>Genome sequence data of Kingella unionensis sp. nov. strain CICC 24913 (CCUG 75125).</title>
        <authorList>
            <person name="Xiao M."/>
        </authorList>
    </citation>
    <scope>NUCLEOTIDE SEQUENCE [LARGE SCALE GENOMIC DNA]</scope>
    <source>
        <strain evidence="6 7">CICC 24913</strain>
    </source>
</reference>
<keyword evidence="7" id="KW-1185">Reference proteome</keyword>
<feature type="domain" description="Type I restriction modification DNA specificity" evidence="5">
    <location>
        <begin position="299"/>
        <end position="416"/>
    </location>
</feature>
<keyword evidence="6" id="KW-0378">Hydrolase</keyword>
<dbReference type="EMBL" id="JAKOOW010000024">
    <property type="protein sequence ID" value="MCG6504182.1"/>
    <property type="molecule type" value="Genomic_DNA"/>
</dbReference>
<evidence type="ECO:0000313" key="7">
    <source>
        <dbReference type="Proteomes" id="UP001298424"/>
    </source>
</evidence>
<feature type="coiled-coil region" evidence="4">
    <location>
        <begin position="410"/>
        <end position="437"/>
    </location>
</feature>
<accession>A0ABS9NN06</accession>
<dbReference type="SUPFAM" id="SSF116734">
    <property type="entry name" value="DNA methylase specificity domain"/>
    <property type="match status" value="2"/>
</dbReference>
<dbReference type="Proteomes" id="UP001298424">
    <property type="component" value="Unassembled WGS sequence"/>
</dbReference>
<comment type="similarity">
    <text evidence="1">Belongs to the type-I restriction system S methylase family.</text>
</comment>
<evidence type="ECO:0000259" key="5">
    <source>
        <dbReference type="Pfam" id="PF01420"/>
    </source>
</evidence>
<dbReference type="Gene3D" id="3.90.220.20">
    <property type="entry name" value="DNA methylase specificity domains"/>
    <property type="match status" value="2"/>
</dbReference>
<dbReference type="RefSeq" id="WP_238747394.1">
    <property type="nucleotide sequence ID" value="NZ_JAKOOW010000024.1"/>
</dbReference>
<gene>
    <name evidence="6" type="ORF">MB824_06705</name>
</gene>
<dbReference type="PANTHER" id="PTHR30408">
    <property type="entry name" value="TYPE-1 RESTRICTION ENZYME ECOKI SPECIFICITY PROTEIN"/>
    <property type="match status" value="1"/>
</dbReference>
<dbReference type="InterPro" id="IPR000055">
    <property type="entry name" value="Restrct_endonuc_typeI_TRD"/>
</dbReference>
<evidence type="ECO:0000313" key="6">
    <source>
        <dbReference type="EMBL" id="MCG6504182.1"/>
    </source>
</evidence>
<dbReference type="EC" id="3.1.21.-" evidence="6"/>
<dbReference type="GO" id="GO:0004519">
    <property type="term" value="F:endonuclease activity"/>
    <property type="evidence" value="ECO:0007669"/>
    <property type="project" value="UniProtKB-KW"/>
</dbReference>
<keyword evidence="6" id="KW-0540">Nuclease</keyword>
<feature type="domain" description="Type I restriction modification DNA specificity" evidence="5">
    <location>
        <begin position="36"/>
        <end position="202"/>
    </location>
</feature>
<dbReference type="InterPro" id="IPR052021">
    <property type="entry name" value="Type-I_RS_S_subunit"/>
</dbReference>
<protein>
    <submittedName>
        <fullName evidence="6">Restriction endonuclease subunit S</fullName>
        <ecNumber evidence="6">3.1.21.-</ecNumber>
    </submittedName>
</protein>
<evidence type="ECO:0000256" key="3">
    <source>
        <dbReference type="ARBA" id="ARBA00023125"/>
    </source>
</evidence>
<feature type="non-terminal residue" evidence="6">
    <location>
        <position position="452"/>
    </location>
</feature>
<evidence type="ECO:0000256" key="2">
    <source>
        <dbReference type="ARBA" id="ARBA00022747"/>
    </source>
</evidence>
<sequence length="452" mass="51323">METHYSKLERTLRIDAEFYSKSYFLIDKILQGALPITDLVSVSDGNHMSISEHFIEKGIPYYRGQDVHTFFIETSNPMYIGKRIFDTKLMQRSHLKKGDVLLSIVGTIGNLSLFYSDMLATCSCKLAILRKKNIKPEILAIFLMSKYGQMQIQRFTRGAVQQGLILEDMDQIKIPNFTATFQNEIKDIVFQSYENLRLSQKQYVEAQDALLNALSFTDFQTISPCLNLKILKESYLKTGRLDAEYYQPKYEHYWKTLQSQPHTFIRSEYDLITNKPLLKGASCNYVEIGDIDISDGSYKANSVLHEELPANAKISARRGDVLVSTVRPYRGAVAIVENDDNLVVSGAFTVLRQKADSNFRTEILKVLLRTPLYKDWLLQFNVGTSYPVIKNEDVLNLPIPLIDTATQTKIADYVQKSNALRREADALLQQAKSAVEAEIENKSIISETCGGG</sequence>
<keyword evidence="4" id="KW-0175">Coiled coil</keyword>